<evidence type="ECO:0000313" key="2">
    <source>
        <dbReference type="Proteomes" id="UP000821845"/>
    </source>
</evidence>
<keyword evidence="2" id="KW-1185">Reference proteome</keyword>
<name>A0ACB7TBG6_HYAAI</name>
<sequence>MKNECCELKEERKRKPMPLIEQIVCHTCGRRDDEESMLLCNGCDDSDDIFCLLPPLPKIPLGDWRCPRGVAVQESLLLALFLVQGSHGHQPIFHAPVVSLEPIAAAVPPWLHGGSYAHTHVLPSGPNYAHQRIVTHGTPVIHYGHQAPAIVTVHKSSARPLVYGGWQAPIAAYVKPATIETHVPAPVFTALAFKHPFTTTKLVHAHHHYRPHHVVTTHAHTYVPPAPIGRAIVTSYFNVPGSGVSGAPAGFPSLGVNDRPSDASGVNPLAGVTSAGDLNVDYSRRGSIKPSPPVYKSLRSLEENRVRGWTGPSSPAAYNPGTAQPFVGLNDNDEQTSMRKHPNLATPSRQASTYPVPTRLDESSLWPVSLQDDSQPAQFGSRVPRGAARRRGEGAGPGYGNRGELRWPFEIDFEALKKAEAEQSGARDKASSDRDTTESPV</sequence>
<organism evidence="1 2">
    <name type="scientific">Hyalomma asiaticum</name>
    <name type="common">Tick</name>
    <dbReference type="NCBI Taxonomy" id="266040"/>
    <lineage>
        <taxon>Eukaryota</taxon>
        <taxon>Metazoa</taxon>
        <taxon>Ecdysozoa</taxon>
        <taxon>Arthropoda</taxon>
        <taxon>Chelicerata</taxon>
        <taxon>Arachnida</taxon>
        <taxon>Acari</taxon>
        <taxon>Parasitiformes</taxon>
        <taxon>Ixodida</taxon>
        <taxon>Ixodoidea</taxon>
        <taxon>Ixodidae</taxon>
        <taxon>Hyalomminae</taxon>
        <taxon>Hyalomma</taxon>
    </lineage>
</organism>
<gene>
    <name evidence="1" type="ORF">HPB50_002563</name>
</gene>
<reference evidence="1" key="1">
    <citation type="submission" date="2020-05" db="EMBL/GenBank/DDBJ databases">
        <title>Large-scale comparative analyses of tick genomes elucidate their genetic diversity and vector capacities.</title>
        <authorList>
            <person name="Jia N."/>
            <person name="Wang J."/>
            <person name="Shi W."/>
            <person name="Du L."/>
            <person name="Sun Y."/>
            <person name="Zhan W."/>
            <person name="Jiang J."/>
            <person name="Wang Q."/>
            <person name="Zhang B."/>
            <person name="Ji P."/>
            <person name="Sakyi L.B."/>
            <person name="Cui X."/>
            <person name="Yuan T."/>
            <person name="Jiang B."/>
            <person name="Yang W."/>
            <person name="Lam T.T.-Y."/>
            <person name="Chang Q."/>
            <person name="Ding S."/>
            <person name="Wang X."/>
            <person name="Zhu J."/>
            <person name="Ruan X."/>
            <person name="Zhao L."/>
            <person name="Wei J."/>
            <person name="Que T."/>
            <person name="Du C."/>
            <person name="Cheng J."/>
            <person name="Dai P."/>
            <person name="Han X."/>
            <person name="Huang E."/>
            <person name="Gao Y."/>
            <person name="Liu J."/>
            <person name="Shao H."/>
            <person name="Ye R."/>
            <person name="Li L."/>
            <person name="Wei W."/>
            <person name="Wang X."/>
            <person name="Wang C."/>
            <person name="Yang T."/>
            <person name="Huo Q."/>
            <person name="Li W."/>
            <person name="Guo W."/>
            <person name="Chen H."/>
            <person name="Zhou L."/>
            <person name="Ni X."/>
            <person name="Tian J."/>
            <person name="Zhou Y."/>
            <person name="Sheng Y."/>
            <person name="Liu T."/>
            <person name="Pan Y."/>
            <person name="Xia L."/>
            <person name="Li J."/>
            <person name="Zhao F."/>
            <person name="Cao W."/>
        </authorList>
    </citation>
    <scope>NUCLEOTIDE SEQUENCE</scope>
    <source>
        <strain evidence="1">Hyas-2018</strain>
    </source>
</reference>
<dbReference type="EMBL" id="CM023481">
    <property type="protein sequence ID" value="KAH6944275.1"/>
    <property type="molecule type" value="Genomic_DNA"/>
</dbReference>
<comment type="caution">
    <text evidence="1">The sequence shown here is derived from an EMBL/GenBank/DDBJ whole genome shotgun (WGS) entry which is preliminary data.</text>
</comment>
<proteinExistence type="predicted"/>
<protein>
    <submittedName>
        <fullName evidence="1">Uncharacterized protein</fullName>
    </submittedName>
</protein>
<accession>A0ACB7TBG6</accession>
<evidence type="ECO:0000313" key="1">
    <source>
        <dbReference type="EMBL" id="KAH6944275.1"/>
    </source>
</evidence>
<dbReference type="Proteomes" id="UP000821845">
    <property type="component" value="Chromosome 1"/>
</dbReference>